<evidence type="ECO:0000256" key="8">
    <source>
        <dbReference type="SAM" id="SignalP"/>
    </source>
</evidence>
<keyword evidence="3" id="KW-1134">Transmembrane beta strand</keyword>
<evidence type="ECO:0000256" key="6">
    <source>
        <dbReference type="ARBA" id="ARBA00023136"/>
    </source>
</evidence>
<comment type="subcellular location">
    <subcellularLocation>
        <location evidence="1">Cell outer membrane</location>
        <topology evidence="1">Multi-pass membrane protein</topology>
    </subcellularLocation>
</comment>
<dbReference type="GO" id="GO:0015483">
    <property type="term" value="F:long-chain fatty acid transporting porin activity"/>
    <property type="evidence" value="ECO:0007669"/>
    <property type="project" value="TreeGrafter"/>
</dbReference>
<dbReference type="InterPro" id="IPR005017">
    <property type="entry name" value="OMPP1/FadL/TodX"/>
</dbReference>
<accession>A0A562TT21</accession>
<dbReference type="EMBL" id="VLLI01000013">
    <property type="protein sequence ID" value="TWI96226.1"/>
    <property type="molecule type" value="Genomic_DNA"/>
</dbReference>
<dbReference type="OrthoDB" id="9922at2"/>
<comment type="caution">
    <text evidence="9">The sequence shown here is derived from an EMBL/GenBank/DDBJ whole genome shotgun (WGS) entry which is preliminary data.</text>
</comment>
<name>A0A562TT21_9SPHI</name>
<reference evidence="9 10" key="1">
    <citation type="submission" date="2019-07" db="EMBL/GenBank/DDBJ databases">
        <title>Genomic Encyclopedia of Archaeal and Bacterial Type Strains, Phase II (KMG-II): from individual species to whole genera.</title>
        <authorList>
            <person name="Goeker M."/>
        </authorList>
    </citation>
    <scope>NUCLEOTIDE SEQUENCE [LARGE SCALE GENOMIC DNA]</scope>
    <source>
        <strain evidence="9 10">ATCC BAA-1854</strain>
    </source>
</reference>
<dbReference type="GO" id="GO:0009279">
    <property type="term" value="C:cell outer membrane"/>
    <property type="evidence" value="ECO:0007669"/>
    <property type="project" value="UniProtKB-SubCell"/>
</dbReference>
<evidence type="ECO:0000256" key="3">
    <source>
        <dbReference type="ARBA" id="ARBA00022452"/>
    </source>
</evidence>
<dbReference type="SUPFAM" id="SSF56935">
    <property type="entry name" value="Porins"/>
    <property type="match status" value="1"/>
</dbReference>
<keyword evidence="4" id="KW-0812">Transmembrane</keyword>
<evidence type="ECO:0000256" key="7">
    <source>
        <dbReference type="ARBA" id="ARBA00023237"/>
    </source>
</evidence>
<keyword evidence="7" id="KW-0998">Cell outer membrane</keyword>
<dbReference type="AlphaFoldDB" id="A0A562TT21"/>
<gene>
    <name evidence="9" type="ORF">JN11_03960</name>
</gene>
<proteinExistence type="inferred from homology"/>
<evidence type="ECO:0000256" key="1">
    <source>
        <dbReference type="ARBA" id="ARBA00004571"/>
    </source>
</evidence>
<dbReference type="PANTHER" id="PTHR35093:SF8">
    <property type="entry name" value="OUTER MEMBRANE PROTEIN NMB0088-RELATED"/>
    <property type="match status" value="1"/>
</dbReference>
<comment type="similarity">
    <text evidence="2">Belongs to the OmpP1/FadL family.</text>
</comment>
<sequence length="407" mass="44677">MRKLLLLLWLALPVCAFSQGFQVNLEGEKQIGMGHTGTGLLTDGASVFFNPGAVAMLPENYVQAGISPLVFQSVFNPSGSNVQYHTLNKIAPPFTFYGVWGPKSSWWKFGFGVYTPFGGLTDWGDNWQGKYVLESLNLKAIYFQPTLSIKLADFVSIGGGFVYNRGSVDLTQAIPLANQAGQDGQAELKGTGHGYGWNAGIYFKTESGVTVGITHRSGVSTTINNGNAIFTVPTALQSYFPQPNTFKSTIPLPAVNSVGIGFYPSPKWTLALDMNITSWNVYKTLEFDYKYTTPDLQNTVSPRNYNDAFTFRAGAQYKSSPRTAWRFGGGFATTAVGDSYVTPEAPDANRVYFTGGFGYLISKHLDLDASFEFEHLLSRTSTNIQYQLSGTYESNIYIPGVSLSYHW</sequence>
<dbReference type="PANTHER" id="PTHR35093">
    <property type="entry name" value="OUTER MEMBRANE PROTEIN NMB0088-RELATED"/>
    <property type="match status" value="1"/>
</dbReference>
<feature type="chain" id="PRO_5022181546" evidence="8">
    <location>
        <begin position="19"/>
        <end position="407"/>
    </location>
</feature>
<keyword evidence="10" id="KW-1185">Reference proteome</keyword>
<evidence type="ECO:0000313" key="9">
    <source>
        <dbReference type="EMBL" id="TWI96226.1"/>
    </source>
</evidence>
<keyword evidence="6" id="KW-0472">Membrane</keyword>
<dbReference type="Gene3D" id="2.40.160.60">
    <property type="entry name" value="Outer membrane protein transport protein (OMPP1/FadL/TodX)"/>
    <property type="match status" value="1"/>
</dbReference>
<keyword evidence="5 8" id="KW-0732">Signal</keyword>
<protein>
    <submittedName>
        <fullName evidence="9">Long-chain fatty acid transport protein</fullName>
    </submittedName>
</protein>
<feature type="signal peptide" evidence="8">
    <location>
        <begin position="1"/>
        <end position="18"/>
    </location>
</feature>
<evidence type="ECO:0000256" key="2">
    <source>
        <dbReference type="ARBA" id="ARBA00008163"/>
    </source>
</evidence>
<evidence type="ECO:0000256" key="4">
    <source>
        <dbReference type="ARBA" id="ARBA00022692"/>
    </source>
</evidence>
<evidence type="ECO:0000256" key="5">
    <source>
        <dbReference type="ARBA" id="ARBA00022729"/>
    </source>
</evidence>
<dbReference type="Proteomes" id="UP000317010">
    <property type="component" value="Unassembled WGS sequence"/>
</dbReference>
<organism evidence="9 10">
    <name type="scientific">Mucilaginibacter frigoritolerans</name>
    <dbReference type="NCBI Taxonomy" id="652788"/>
    <lineage>
        <taxon>Bacteria</taxon>
        <taxon>Pseudomonadati</taxon>
        <taxon>Bacteroidota</taxon>
        <taxon>Sphingobacteriia</taxon>
        <taxon>Sphingobacteriales</taxon>
        <taxon>Sphingobacteriaceae</taxon>
        <taxon>Mucilaginibacter</taxon>
    </lineage>
</organism>
<evidence type="ECO:0000313" key="10">
    <source>
        <dbReference type="Proteomes" id="UP000317010"/>
    </source>
</evidence>
<dbReference type="RefSeq" id="WP_144915257.1">
    <property type="nucleotide sequence ID" value="NZ_VLLI01000013.1"/>
</dbReference>
<dbReference type="Pfam" id="PF03349">
    <property type="entry name" value="Toluene_X"/>
    <property type="match status" value="1"/>
</dbReference>